<proteinExistence type="predicted"/>
<comment type="caution">
    <text evidence="2">The sequence shown here is derived from an EMBL/GenBank/DDBJ whole genome shotgun (WGS) entry which is preliminary data.</text>
</comment>
<keyword evidence="3" id="KW-1185">Reference proteome</keyword>
<dbReference type="RefSeq" id="WP_169363055.1">
    <property type="nucleotide sequence ID" value="NZ_JAAVJL010000001.1"/>
</dbReference>
<gene>
    <name evidence="2" type="ORF">HC246_08795</name>
</gene>
<evidence type="ECO:0000313" key="3">
    <source>
        <dbReference type="Proteomes" id="UP000738376"/>
    </source>
</evidence>
<dbReference type="Proteomes" id="UP000738376">
    <property type="component" value="Unassembled WGS sequence"/>
</dbReference>
<dbReference type="Pfam" id="PF14355">
    <property type="entry name" value="Abi_C"/>
    <property type="match status" value="1"/>
</dbReference>
<sequence length="274" mass="31131">MSRDLISRVTRRAFQEWLVDWTLRTIAELFENHNVQCVALPEDKLPTGQRRSLVECYYASLDWSNPQDIRKILNAYEDILIQAPSQYEEGKQKLIRYLERDGYKYENGRIESNTLDALFIETIPSAGLDAEHLYIYIDRINASIKTDPSLAIGSTKELIEATLKTILNGYKESYDEKKDDIPKLLKQVQKLLELAPEEVDNAKKGSDTIKKILNNLGSVAVGIAELRNLYGSGHGRGQQSKGLTSRHAKLVVGAGTTLCSFLLETYEYRENFKP</sequence>
<dbReference type="InterPro" id="IPR026001">
    <property type="entry name" value="Abi-like_C"/>
</dbReference>
<accession>A0ABX1LRG5</accession>
<protein>
    <submittedName>
        <fullName evidence="2">Abortive infection family protein</fullName>
    </submittedName>
</protein>
<feature type="domain" description="Abortive infection protein-like C-terminal" evidence="1">
    <location>
        <begin position="182"/>
        <end position="264"/>
    </location>
</feature>
<dbReference type="EMBL" id="JAAVJL010000001">
    <property type="protein sequence ID" value="NMF58116.1"/>
    <property type="molecule type" value="Genomic_DNA"/>
</dbReference>
<evidence type="ECO:0000259" key="1">
    <source>
        <dbReference type="Pfam" id="PF14355"/>
    </source>
</evidence>
<reference evidence="2 3" key="1">
    <citation type="submission" date="2020-03" db="EMBL/GenBank/DDBJ databases">
        <title>Draft Genome Sequence of 2-Methylisoborneol Producing Pseudanabaena yagii Strain GIHE-NHR1 Isolated from North Han River in South Korea.</title>
        <authorList>
            <person name="Jeong J."/>
        </authorList>
    </citation>
    <scope>NUCLEOTIDE SEQUENCE [LARGE SCALE GENOMIC DNA]</scope>
    <source>
        <strain evidence="2 3">GIHE-NHR1</strain>
    </source>
</reference>
<evidence type="ECO:0000313" key="2">
    <source>
        <dbReference type="EMBL" id="NMF58116.1"/>
    </source>
</evidence>
<name>A0ABX1LRG5_9CYAN</name>
<organism evidence="2 3">
    <name type="scientific">Pseudanabaena yagii GIHE-NHR1</name>
    <dbReference type="NCBI Taxonomy" id="2722753"/>
    <lineage>
        <taxon>Bacteria</taxon>
        <taxon>Bacillati</taxon>
        <taxon>Cyanobacteriota</taxon>
        <taxon>Cyanophyceae</taxon>
        <taxon>Pseudanabaenales</taxon>
        <taxon>Pseudanabaenaceae</taxon>
        <taxon>Pseudanabaena</taxon>
        <taxon>Pseudanabaena yagii</taxon>
    </lineage>
</organism>